<dbReference type="EMBL" id="GL348715">
    <property type="protein sequence ID" value="EFH61916.1"/>
    <property type="molecule type" value="Genomic_DNA"/>
</dbReference>
<gene>
    <name evidence="2" type="ORF">ARALYDRAFT_342622</name>
</gene>
<dbReference type="STRING" id="81972.D7L556"/>
<evidence type="ECO:0000313" key="3">
    <source>
        <dbReference type="Proteomes" id="UP000008694"/>
    </source>
</evidence>
<proteinExistence type="predicted"/>
<accession>D7L556</accession>
<protein>
    <submittedName>
        <fullName evidence="2">Uncharacterized protein</fullName>
    </submittedName>
</protein>
<name>D7L556_ARALL</name>
<evidence type="ECO:0000256" key="1">
    <source>
        <dbReference type="SAM" id="MobiDB-lite"/>
    </source>
</evidence>
<feature type="compositionally biased region" description="Basic and acidic residues" evidence="1">
    <location>
        <begin position="159"/>
        <end position="169"/>
    </location>
</feature>
<feature type="compositionally biased region" description="Acidic residues" evidence="1">
    <location>
        <begin position="184"/>
        <end position="195"/>
    </location>
</feature>
<dbReference type="AlphaFoldDB" id="D7L556"/>
<dbReference type="Proteomes" id="UP000008694">
    <property type="component" value="Unassembled WGS sequence"/>
</dbReference>
<organism evidence="3">
    <name type="scientific">Arabidopsis lyrata subsp. lyrata</name>
    <name type="common">Lyre-leaved rock-cress</name>
    <dbReference type="NCBI Taxonomy" id="81972"/>
    <lineage>
        <taxon>Eukaryota</taxon>
        <taxon>Viridiplantae</taxon>
        <taxon>Streptophyta</taxon>
        <taxon>Embryophyta</taxon>
        <taxon>Tracheophyta</taxon>
        <taxon>Spermatophyta</taxon>
        <taxon>Magnoliopsida</taxon>
        <taxon>eudicotyledons</taxon>
        <taxon>Gunneridae</taxon>
        <taxon>Pentapetalae</taxon>
        <taxon>rosids</taxon>
        <taxon>malvids</taxon>
        <taxon>Brassicales</taxon>
        <taxon>Brassicaceae</taxon>
        <taxon>Camelineae</taxon>
        <taxon>Arabidopsis</taxon>
    </lineage>
</organism>
<sequence length="195" mass="22360">MPVILSLWLRLRTIWNYMSQRYSLKPIHPSGDGSVGVNVQKINQLSPSGFGATPFDKMNFSDVMQFVDFGPKLALNQTRNQDDQETGIDPVYFLKFPVLNDKIEDHNQTQHLMPSHQTSQEGGECGGNIGNVFLEEKEDQDDDNNSVQLRFIGGEEEDRENKNVTTKEVKSKRKRARTKKIDEEKEDQDDDNKKN</sequence>
<dbReference type="Gramene" id="fgenesh1_pg.C_scaffold_3002385">
    <property type="protein sequence ID" value="fgenesh1_pg.C_scaffold_3002385"/>
    <property type="gene ID" value="fgenesh1_pg.C_scaffold_3002385"/>
</dbReference>
<evidence type="ECO:0000313" key="2">
    <source>
        <dbReference type="EMBL" id="EFH61916.1"/>
    </source>
</evidence>
<reference evidence="3" key="1">
    <citation type="journal article" date="2011" name="Nat. Genet.">
        <title>The Arabidopsis lyrata genome sequence and the basis of rapid genome size change.</title>
        <authorList>
            <person name="Hu T.T."/>
            <person name="Pattyn P."/>
            <person name="Bakker E.G."/>
            <person name="Cao J."/>
            <person name="Cheng J.-F."/>
            <person name="Clark R.M."/>
            <person name="Fahlgren N."/>
            <person name="Fawcett J.A."/>
            <person name="Grimwood J."/>
            <person name="Gundlach H."/>
            <person name="Haberer G."/>
            <person name="Hollister J.D."/>
            <person name="Ossowski S."/>
            <person name="Ottilar R.P."/>
            <person name="Salamov A.A."/>
            <person name="Schneeberger K."/>
            <person name="Spannagl M."/>
            <person name="Wang X."/>
            <person name="Yang L."/>
            <person name="Nasrallah M.E."/>
            <person name="Bergelson J."/>
            <person name="Carrington J.C."/>
            <person name="Gaut B.S."/>
            <person name="Schmutz J."/>
            <person name="Mayer K.F.X."/>
            <person name="Van de Peer Y."/>
            <person name="Grigoriev I.V."/>
            <person name="Nordborg M."/>
            <person name="Weigel D."/>
            <person name="Guo Y.-L."/>
        </authorList>
    </citation>
    <scope>NUCLEOTIDE SEQUENCE [LARGE SCALE GENOMIC DNA]</scope>
    <source>
        <strain evidence="3">cv. MN47</strain>
    </source>
</reference>
<dbReference type="HOGENOM" id="CLU_120668_0_0_1"/>
<keyword evidence="3" id="KW-1185">Reference proteome</keyword>
<dbReference type="eggNOG" id="ENOG502QRJH">
    <property type="taxonomic scope" value="Eukaryota"/>
</dbReference>
<feature type="region of interest" description="Disordered" evidence="1">
    <location>
        <begin position="136"/>
        <end position="195"/>
    </location>
</feature>